<evidence type="ECO:0000256" key="1">
    <source>
        <dbReference type="SAM" id="Phobius"/>
    </source>
</evidence>
<evidence type="ECO:0008006" key="4">
    <source>
        <dbReference type="Google" id="ProtNLM"/>
    </source>
</evidence>
<name>A0AAD0XG76_9BURK</name>
<gene>
    <name evidence="2" type="ORF">RC54_05920</name>
</gene>
<feature type="transmembrane region" description="Helical" evidence="1">
    <location>
        <begin position="37"/>
        <end position="59"/>
    </location>
</feature>
<reference evidence="2 3" key="1">
    <citation type="submission" date="2017-11" db="EMBL/GenBank/DDBJ databases">
        <title>Complete genome sequence of Herbaspirillum rubrisubalbicans DSM 11543.</title>
        <authorList>
            <person name="Chen M."/>
            <person name="An Q."/>
        </authorList>
    </citation>
    <scope>NUCLEOTIDE SEQUENCE [LARGE SCALE GENOMIC DNA]</scope>
    <source>
        <strain evidence="2 3">DSM 11543</strain>
    </source>
</reference>
<dbReference type="EMBL" id="CP024996">
    <property type="protein sequence ID" value="AYR23389.1"/>
    <property type="molecule type" value="Genomic_DNA"/>
</dbReference>
<accession>A0AAD0XG76</accession>
<feature type="transmembrane region" description="Helical" evidence="1">
    <location>
        <begin position="133"/>
        <end position="155"/>
    </location>
</feature>
<keyword evidence="1" id="KW-0812">Transmembrane</keyword>
<protein>
    <recommendedName>
        <fullName evidence="4">MotA/TolQ/ExbB proton channel domain-containing protein</fullName>
    </recommendedName>
</protein>
<sequence length="541" mass="59276">MKISKYWISQIVPLAIVGYGAFHFHEFLELAVKSNPALNMTILGAILLSAGVCLWRMWAFSREAKTVSRFEGTYQKTHDTHVAAEVLGRNKTYMAGMLKVVGDMRGPLTSRLNQATLHQEFEELKSSYAQMMALPQFLSGFMIALGLFGTFIGLLETLGATASFIAVVANSSGGDADGAIVGLIKGIQGPLAGMGTAFSASLFGLLGSLVTGAMVNGLQSLSHELVYGTRRLVEKILPVESEVEILAASDITPEQLIGVADRLLRYEKSAIELYVRSKQADMETRAQIKDVSLHMSSMLMTMEGMVEQLVPSGQAMEQQSQHMAELIYEMRRQNSLLASVPEVATGIETAVKEVQRTGSNVERVLSAVMVEKQQSVLMEGQLSQSHALLRNAVRELSDRQEATDGLLARIAEGAQKLPTLSQQLEEWSQLASGLIQANHSWLKGVQEINADHKIEVLAMLNKLEQEFGKLANLNAATVEQTNLMAEQLIKRPLSMPADANELMRKMTQSLAAFQAGQEELLREVWRRQAHADKEQPAVGAH</sequence>
<keyword evidence="1" id="KW-1133">Transmembrane helix</keyword>
<dbReference type="Proteomes" id="UP000269199">
    <property type="component" value="Chromosome"/>
</dbReference>
<evidence type="ECO:0000313" key="2">
    <source>
        <dbReference type="EMBL" id="AYR23389.1"/>
    </source>
</evidence>
<dbReference type="AlphaFoldDB" id="A0AAD0XG76"/>
<organism evidence="2 3">
    <name type="scientific">Herbaspirillum rubrisubalbicans</name>
    <dbReference type="NCBI Taxonomy" id="80842"/>
    <lineage>
        <taxon>Bacteria</taxon>
        <taxon>Pseudomonadati</taxon>
        <taxon>Pseudomonadota</taxon>
        <taxon>Betaproteobacteria</taxon>
        <taxon>Burkholderiales</taxon>
        <taxon>Oxalobacteraceae</taxon>
        <taxon>Herbaspirillum</taxon>
    </lineage>
</organism>
<evidence type="ECO:0000313" key="3">
    <source>
        <dbReference type="Proteomes" id="UP000269199"/>
    </source>
</evidence>
<proteinExistence type="predicted"/>
<keyword evidence="1" id="KW-0472">Membrane</keyword>
<dbReference type="RefSeq" id="WP_061790648.1">
    <property type="nucleotide sequence ID" value="NZ_CP024996.1"/>
</dbReference>
<feature type="transmembrane region" description="Helical" evidence="1">
    <location>
        <begin position="7"/>
        <end position="25"/>
    </location>
</feature>